<feature type="region of interest" description="Disordered" evidence="1">
    <location>
        <begin position="49"/>
        <end position="68"/>
    </location>
</feature>
<proteinExistence type="predicted"/>
<feature type="compositionally biased region" description="Basic and acidic residues" evidence="1">
    <location>
        <begin position="1"/>
        <end position="21"/>
    </location>
</feature>
<accession>A0A016QTZ4</accession>
<dbReference type="AlphaFoldDB" id="A0A016QTZ4"/>
<sequence>MSDPKREEHLEQPDLDQHDVIEEGMQGGTGDMDANGLEKNFDREEKLGELRDNLADVTAPGEGRQDSP</sequence>
<name>A0A016QTZ4_9DEIO</name>
<comment type="caution">
    <text evidence="2">The sequence shown here is derived from an EMBL/GenBank/DDBJ whole genome shotgun (WGS) entry which is preliminary data.</text>
</comment>
<evidence type="ECO:0000256" key="1">
    <source>
        <dbReference type="SAM" id="MobiDB-lite"/>
    </source>
</evidence>
<organism evidence="2 3">
    <name type="scientific">Deinococcus phoenicis</name>
    <dbReference type="NCBI Taxonomy" id="1476583"/>
    <lineage>
        <taxon>Bacteria</taxon>
        <taxon>Thermotogati</taxon>
        <taxon>Deinococcota</taxon>
        <taxon>Deinococci</taxon>
        <taxon>Deinococcales</taxon>
        <taxon>Deinococcaceae</taxon>
        <taxon>Deinococcus</taxon>
    </lineage>
</organism>
<evidence type="ECO:0000313" key="2">
    <source>
        <dbReference type="EMBL" id="EYB69560.1"/>
    </source>
</evidence>
<dbReference type="PATRIC" id="fig|1476583.3.peg.232"/>
<gene>
    <name evidence="2" type="ORF">DEIPH_ctg004orf0070</name>
</gene>
<evidence type="ECO:0000313" key="3">
    <source>
        <dbReference type="Proteomes" id="UP000020492"/>
    </source>
</evidence>
<dbReference type="EMBL" id="JHAC01000004">
    <property type="protein sequence ID" value="EYB69560.1"/>
    <property type="molecule type" value="Genomic_DNA"/>
</dbReference>
<keyword evidence="3" id="KW-1185">Reference proteome</keyword>
<dbReference type="Proteomes" id="UP000020492">
    <property type="component" value="Unassembled WGS sequence"/>
</dbReference>
<dbReference type="RefSeq" id="WP_034352510.1">
    <property type="nucleotide sequence ID" value="NZ_JHAC01000004.1"/>
</dbReference>
<feature type="region of interest" description="Disordered" evidence="1">
    <location>
        <begin position="1"/>
        <end position="44"/>
    </location>
</feature>
<reference evidence="2 3" key="1">
    <citation type="submission" date="2014-03" db="EMBL/GenBank/DDBJ databases">
        <title>Draft genome sequence of Deinococcus phoenicis 1P10ME.</title>
        <authorList>
            <person name="Stepanov V.G."/>
            <person name="Vaishampayan P."/>
            <person name="Venkateswaran K."/>
            <person name="Fox G.E."/>
        </authorList>
    </citation>
    <scope>NUCLEOTIDE SEQUENCE [LARGE SCALE GENOMIC DNA]</scope>
    <source>
        <strain evidence="2 3">1P10ME</strain>
    </source>
</reference>
<protein>
    <submittedName>
        <fullName evidence="2">Uncharacterized protein</fullName>
    </submittedName>
</protein>
<dbReference type="OrthoDB" id="72347at2"/>